<keyword evidence="1" id="KW-0472">Membrane</keyword>
<dbReference type="PANTHER" id="PTHR30273">
    <property type="entry name" value="PERIPLASMIC SIGNAL SENSOR AND SIGMA FACTOR ACTIVATOR FECR-RELATED"/>
    <property type="match status" value="1"/>
</dbReference>
<feature type="transmembrane region" description="Helical" evidence="1">
    <location>
        <begin position="65"/>
        <end position="86"/>
    </location>
</feature>
<evidence type="ECO:0000259" key="3">
    <source>
        <dbReference type="Pfam" id="PF16344"/>
    </source>
</evidence>
<feature type="domain" description="FecR protein" evidence="2">
    <location>
        <begin position="163"/>
        <end position="259"/>
    </location>
</feature>
<reference evidence="4 5" key="1">
    <citation type="submission" date="2018-07" db="EMBL/GenBank/DDBJ databases">
        <title>Pedobacter sp. nov., isolated from soil.</title>
        <authorList>
            <person name="Zhou L.Y."/>
            <person name="Du Z.J."/>
        </authorList>
    </citation>
    <scope>NUCLEOTIDE SEQUENCE [LARGE SCALE GENOMIC DNA]</scope>
    <source>
        <strain evidence="4 5">JDX94</strain>
    </source>
</reference>
<evidence type="ECO:0000313" key="5">
    <source>
        <dbReference type="Proteomes" id="UP000253961"/>
    </source>
</evidence>
<dbReference type="GO" id="GO:0016989">
    <property type="term" value="F:sigma factor antagonist activity"/>
    <property type="evidence" value="ECO:0007669"/>
    <property type="project" value="TreeGrafter"/>
</dbReference>
<comment type="caution">
    <text evidence="4">The sequence shown here is derived from an EMBL/GenBank/DDBJ whole genome shotgun (WGS) entry which is preliminary data.</text>
</comment>
<evidence type="ECO:0000313" key="4">
    <source>
        <dbReference type="EMBL" id="RDC55265.1"/>
    </source>
</evidence>
<name>A0A369PVK8_9SPHI</name>
<proteinExistence type="predicted"/>
<accession>A0A369PVK8</accession>
<evidence type="ECO:0000259" key="2">
    <source>
        <dbReference type="Pfam" id="PF04773"/>
    </source>
</evidence>
<dbReference type="InterPro" id="IPR006860">
    <property type="entry name" value="FecR"/>
</dbReference>
<protein>
    <submittedName>
        <fullName evidence="4">FecR family protein</fullName>
    </submittedName>
</protein>
<dbReference type="RefSeq" id="WP_115403962.1">
    <property type="nucleotide sequence ID" value="NZ_QPKV01000007.1"/>
</dbReference>
<dbReference type="InterPro" id="IPR032508">
    <property type="entry name" value="FecR_C"/>
</dbReference>
<keyword evidence="1" id="KW-0812">Transmembrane</keyword>
<dbReference type="EMBL" id="QPKV01000007">
    <property type="protein sequence ID" value="RDC55265.1"/>
    <property type="molecule type" value="Genomic_DNA"/>
</dbReference>
<dbReference type="PANTHER" id="PTHR30273:SF2">
    <property type="entry name" value="PROTEIN FECR"/>
    <property type="match status" value="1"/>
</dbReference>
<dbReference type="Gene3D" id="2.60.120.1440">
    <property type="match status" value="1"/>
</dbReference>
<sequence length="370" mass="41055">MNEDQFKDLLIKYQNGKCTDREKTLIENWLTFGHFEGKVLSDKQMDVKVERLTERLGLAPKRVKLLPRIAAAASIVIAIGAGIFFYTTQNGNNSIKTAVYTGDVGPGKQGATLTLANGKKIRLSDAHNGELAKEAGVTITKAENGELVYQVKDDAGNAERFNTLTTAQGETYSVRLPDGSIVWLNSASSLTYAAGLMKDGKRSVKLEGEAFFDVAKDKLHPFLVQTRNQQVEVLGTQFNINSYREEEAEATTLLEGSVKISSGSSETLIKPGEQAVNQNGMVRVAEVNVENFVDWKAGDFNLDEMNFRVAMRKIARWYDVEVIFDKSVPEDIHSGGWISRNKKLSEVLQFIESSGIARFRIEGKKLYVSR</sequence>
<dbReference type="Pfam" id="PF16344">
    <property type="entry name" value="FecR_C"/>
    <property type="match status" value="1"/>
</dbReference>
<keyword evidence="1" id="KW-1133">Transmembrane helix</keyword>
<dbReference type="OrthoDB" id="1099963at2"/>
<organism evidence="4 5">
    <name type="scientific">Pedobacter chinensis</name>
    <dbReference type="NCBI Taxonomy" id="2282421"/>
    <lineage>
        <taxon>Bacteria</taxon>
        <taxon>Pseudomonadati</taxon>
        <taxon>Bacteroidota</taxon>
        <taxon>Sphingobacteriia</taxon>
        <taxon>Sphingobacteriales</taxon>
        <taxon>Sphingobacteriaceae</taxon>
        <taxon>Pedobacter</taxon>
    </lineage>
</organism>
<dbReference type="AlphaFoldDB" id="A0A369PVK8"/>
<dbReference type="Gene3D" id="3.55.50.30">
    <property type="match status" value="1"/>
</dbReference>
<dbReference type="InterPro" id="IPR012373">
    <property type="entry name" value="Ferrdict_sens_TM"/>
</dbReference>
<keyword evidence="5" id="KW-1185">Reference proteome</keyword>
<dbReference type="Pfam" id="PF04773">
    <property type="entry name" value="FecR"/>
    <property type="match status" value="1"/>
</dbReference>
<evidence type="ECO:0000256" key="1">
    <source>
        <dbReference type="SAM" id="Phobius"/>
    </source>
</evidence>
<dbReference type="Proteomes" id="UP000253961">
    <property type="component" value="Unassembled WGS sequence"/>
</dbReference>
<gene>
    <name evidence="4" type="ORF">DU508_16960</name>
</gene>
<dbReference type="PIRSF" id="PIRSF018266">
    <property type="entry name" value="FecR"/>
    <property type="match status" value="1"/>
</dbReference>
<feature type="domain" description="Protein FecR C-terminal" evidence="3">
    <location>
        <begin position="300"/>
        <end position="368"/>
    </location>
</feature>